<organism evidence="2">
    <name type="scientific">uncultured bacterium A1Q1_fos_1000</name>
    <dbReference type="NCBI Taxonomy" id="1256536"/>
    <lineage>
        <taxon>Bacteria</taxon>
        <taxon>environmental samples</taxon>
    </lineage>
</organism>
<accession>L7VWJ5</accession>
<dbReference type="InterPro" id="IPR029479">
    <property type="entry name" value="Nitroreductase"/>
</dbReference>
<proteinExistence type="predicted"/>
<evidence type="ECO:0000259" key="1">
    <source>
        <dbReference type="Pfam" id="PF00881"/>
    </source>
</evidence>
<dbReference type="InterPro" id="IPR000415">
    <property type="entry name" value="Nitroreductase-like"/>
</dbReference>
<reference evidence="2" key="1">
    <citation type="submission" date="2012-09" db="EMBL/GenBank/DDBJ databases">
        <title>Metagenomic Characterization of a Microbial Community in Wastewater Detects High Levels of Antibiotic Resistance.</title>
        <authorList>
            <person name="Abrams M."/>
            <person name="Caldwell A."/>
            <person name="Vandaei E."/>
            <person name="Lee W."/>
            <person name="Perrott J."/>
            <person name="Khan S.Y."/>
            <person name="Ta J."/>
            <person name="Romero D."/>
            <person name="Nguyen V."/>
            <person name="Pourmand N."/>
            <person name="Ouverney C.C."/>
        </authorList>
    </citation>
    <scope>NUCLEOTIDE SEQUENCE</scope>
</reference>
<feature type="domain" description="Nitroreductase" evidence="1">
    <location>
        <begin position="2"/>
        <end position="95"/>
    </location>
</feature>
<evidence type="ECO:0000313" key="2">
    <source>
        <dbReference type="EMBL" id="AGC71408.1"/>
    </source>
</evidence>
<dbReference type="Gene3D" id="3.40.109.10">
    <property type="entry name" value="NADH Oxidase"/>
    <property type="match status" value="1"/>
</dbReference>
<name>L7VWJ5_9BACT</name>
<dbReference type="Pfam" id="PF00881">
    <property type="entry name" value="Nitroreductase"/>
    <property type="match status" value="1"/>
</dbReference>
<dbReference type="GO" id="GO:0016491">
    <property type="term" value="F:oxidoreductase activity"/>
    <property type="evidence" value="ECO:0007669"/>
    <property type="project" value="InterPro"/>
</dbReference>
<dbReference type="SUPFAM" id="SSF55469">
    <property type="entry name" value="FMN-dependent nitroreductase-like"/>
    <property type="match status" value="1"/>
</dbReference>
<sequence length="122" mass="12864">MLREAPVAIFIENRGPFSGGRASLLRASPRALALAIVGYELEFASLGAAIQSMWLAAMEFGLSAVFMGDVAVAEAAIGDLLDIRGDLFGALVLGYTPSSELQPHLSTPGSLGREADLVRWDT</sequence>
<protein>
    <submittedName>
        <fullName evidence="2">Nitroreductase</fullName>
    </submittedName>
</protein>
<dbReference type="AlphaFoldDB" id="L7VWJ5"/>
<dbReference type="EMBL" id="JX649871">
    <property type="protein sequence ID" value="AGC71408.1"/>
    <property type="molecule type" value="Genomic_DNA"/>
</dbReference>